<comment type="caution">
    <text evidence="1">The sequence shown here is derived from an EMBL/GenBank/DDBJ whole genome shotgun (WGS) entry which is preliminary data.</text>
</comment>
<dbReference type="Gene3D" id="1.25.10.10">
    <property type="entry name" value="Leucine-rich Repeat Variant"/>
    <property type="match status" value="1"/>
</dbReference>
<dbReference type="RefSeq" id="WP_126140443.1">
    <property type="nucleotide sequence ID" value="NZ_RXHU01000017.1"/>
</dbReference>
<evidence type="ECO:0000313" key="2">
    <source>
        <dbReference type="Proteomes" id="UP000276128"/>
    </source>
</evidence>
<dbReference type="InterPro" id="IPR011989">
    <property type="entry name" value="ARM-like"/>
</dbReference>
<protein>
    <recommendedName>
        <fullName evidence="3">HEAT repeat domain-containing protein</fullName>
    </recommendedName>
</protein>
<dbReference type="AlphaFoldDB" id="A0A3S0CWU2"/>
<dbReference type="Pfam" id="PF13646">
    <property type="entry name" value="HEAT_2"/>
    <property type="match status" value="1"/>
</dbReference>
<dbReference type="InterPro" id="IPR016024">
    <property type="entry name" value="ARM-type_fold"/>
</dbReference>
<proteinExistence type="predicted"/>
<organism evidence="1 2">
    <name type="scientific">Paenibacillus whitsoniae</name>
    <dbReference type="NCBI Taxonomy" id="2496558"/>
    <lineage>
        <taxon>Bacteria</taxon>
        <taxon>Bacillati</taxon>
        <taxon>Bacillota</taxon>
        <taxon>Bacilli</taxon>
        <taxon>Bacillales</taxon>
        <taxon>Paenibacillaceae</taxon>
        <taxon>Paenibacillus</taxon>
    </lineage>
</organism>
<dbReference type="OrthoDB" id="83685at2"/>
<name>A0A3S0CWU2_9BACL</name>
<dbReference type="SUPFAM" id="SSF48371">
    <property type="entry name" value="ARM repeat"/>
    <property type="match status" value="1"/>
</dbReference>
<keyword evidence="2" id="KW-1185">Reference proteome</keyword>
<dbReference type="EMBL" id="RXHU01000017">
    <property type="protein sequence ID" value="RTE10549.1"/>
    <property type="molecule type" value="Genomic_DNA"/>
</dbReference>
<gene>
    <name evidence="1" type="ORF">EJQ19_06780</name>
</gene>
<accession>A0A3S0CWU2</accession>
<sequence>MSIDLLFDLQQETRRLFIAGSGMAAGDLRLQRMLPQLQKLGETAPVFHRVAQAVHQLIEAETAGAPAKLLELGTLLHAVLYTQGKTETKEELLPIEGTDSSLSTRVPYRKLFPVLEALTQKGQGRMEQLRQADEEQLFQDFRVISAAVAALDDSYAEIPEFLFRKVLPELGAAALPALRQQFKPDGGKGDSRRLTLLHALLPRFDGLSLLLNAAQAGSTEVRSTAIELLGYYPEQEMFILEQADDKKKEIRRAALLALSRLATEPAVARLYKALQSKDRDIAIEPIQLCQANPLTLGVIAYAEQAMARILQRTGVEEAAQQLLTAIRSLDGKRMPEVVHFLQKLLSEPGCIVPETEAAQEAAAALLLQVNLPEADAFAMSLQQAHNRKWIAYSFQAAVRRLPPSEVYERFAHDVKDKKHGASKDLLRTFRNYFPHYDYQLYPESDAEETERQWDPRWICLFMKMDEAELVCRLAEEPDGDIIAYLAAACRQHPNFSNGATLRNMLALFRLRARGAPELLMEILEGGKKQFYYLNYMQQVLLSLLPPSYAGKLEQFAGTVANGSVKEQLLRMAEEIAAKPEQTEFDEEKGQGLWGWIKSKMS</sequence>
<dbReference type="Proteomes" id="UP000276128">
    <property type="component" value="Unassembled WGS sequence"/>
</dbReference>
<evidence type="ECO:0000313" key="1">
    <source>
        <dbReference type="EMBL" id="RTE10549.1"/>
    </source>
</evidence>
<reference evidence="1 2" key="1">
    <citation type="submission" date="2018-12" db="EMBL/GenBank/DDBJ databases">
        <title>Bacillus ochoae sp. nov., Paenibacillus whitsoniae sp. nov., Paenibacillus spiritus sp. nov. Isolated from the Mars Exploration Rover during spacecraft assembly.</title>
        <authorList>
            <person name="Seuylemezian A."/>
            <person name="Vaishampayan P."/>
        </authorList>
    </citation>
    <scope>NUCLEOTIDE SEQUENCE [LARGE SCALE GENOMIC DNA]</scope>
    <source>
        <strain evidence="1 2">MER 54</strain>
    </source>
</reference>
<evidence type="ECO:0008006" key="3">
    <source>
        <dbReference type="Google" id="ProtNLM"/>
    </source>
</evidence>